<dbReference type="Gene3D" id="3.10.20.30">
    <property type="match status" value="1"/>
</dbReference>
<dbReference type="InterPro" id="IPR012675">
    <property type="entry name" value="Beta-grasp_dom_sf"/>
</dbReference>
<dbReference type="Pfam" id="PF01799">
    <property type="entry name" value="Fer2_2"/>
    <property type="match status" value="1"/>
</dbReference>
<keyword evidence="8" id="KW-1185">Reference proteome</keyword>
<dbReference type="InterPro" id="IPR036884">
    <property type="entry name" value="2Fe-2S-bd_dom_sf"/>
</dbReference>
<dbReference type="Pfam" id="PF20256">
    <property type="entry name" value="MoCoBD_2"/>
    <property type="match status" value="1"/>
</dbReference>
<dbReference type="InterPro" id="IPR036010">
    <property type="entry name" value="2Fe-2S_ferredoxin-like_sf"/>
</dbReference>
<dbReference type="SUPFAM" id="SSF54292">
    <property type="entry name" value="2Fe-2S ferredoxin-like"/>
    <property type="match status" value="1"/>
</dbReference>
<dbReference type="PROSITE" id="PS00197">
    <property type="entry name" value="2FE2S_FER_1"/>
    <property type="match status" value="1"/>
</dbReference>
<keyword evidence="2" id="KW-0500">Molybdenum</keyword>
<dbReference type="InterPro" id="IPR000674">
    <property type="entry name" value="Ald_Oxase/Xan_DH_a/b"/>
</dbReference>
<dbReference type="PANTHER" id="PTHR11908:SF132">
    <property type="entry name" value="ALDEHYDE OXIDASE 1-RELATED"/>
    <property type="match status" value="1"/>
</dbReference>
<dbReference type="InterPro" id="IPR046867">
    <property type="entry name" value="AldOxase/xan_DH_MoCoBD2"/>
</dbReference>
<evidence type="ECO:0000256" key="4">
    <source>
        <dbReference type="ARBA" id="ARBA00023002"/>
    </source>
</evidence>
<keyword evidence="5" id="KW-0408">Iron</keyword>
<dbReference type="RefSeq" id="WP_289457087.1">
    <property type="nucleotide sequence ID" value="NZ_JAUCML010000001.1"/>
</dbReference>
<dbReference type="InterPro" id="IPR037165">
    <property type="entry name" value="AldOxase/xan_DH_Mopterin-bd_sf"/>
</dbReference>
<evidence type="ECO:0000259" key="6">
    <source>
        <dbReference type="PROSITE" id="PS51085"/>
    </source>
</evidence>
<evidence type="ECO:0000313" key="7">
    <source>
        <dbReference type="EMBL" id="MDM7883502.1"/>
    </source>
</evidence>
<dbReference type="Pfam" id="PF00111">
    <property type="entry name" value="Fer2"/>
    <property type="match status" value="1"/>
</dbReference>
<evidence type="ECO:0000256" key="3">
    <source>
        <dbReference type="ARBA" id="ARBA00022723"/>
    </source>
</evidence>
<dbReference type="InterPro" id="IPR036856">
    <property type="entry name" value="Ald_Oxase/Xan_DH_a/b_sf"/>
</dbReference>
<evidence type="ECO:0000256" key="5">
    <source>
        <dbReference type="ARBA" id="ARBA00023004"/>
    </source>
</evidence>
<comment type="similarity">
    <text evidence="1">Belongs to the xanthine dehydrogenase family.</text>
</comment>
<protein>
    <submittedName>
        <fullName evidence="7">Molybdopterin-dependent oxidoreductase</fullName>
    </submittedName>
</protein>
<dbReference type="InterPro" id="IPR006058">
    <property type="entry name" value="2Fe2S_fd_BS"/>
</dbReference>
<gene>
    <name evidence="7" type="ORF">QUG92_00130</name>
</gene>
<evidence type="ECO:0000256" key="1">
    <source>
        <dbReference type="ARBA" id="ARBA00006849"/>
    </source>
</evidence>
<dbReference type="PANTHER" id="PTHR11908">
    <property type="entry name" value="XANTHINE DEHYDROGENASE"/>
    <property type="match status" value="1"/>
</dbReference>
<accession>A0ABT7T3I6</accession>
<dbReference type="Pfam" id="PF02738">
    <property type="entry name" value="MoCoBD_1"/>
    <property type="match status" value="1"/>
</dbReference>
<organism evidence="7 8">
    <name type="scientific">Curtobacterium citri</name>
    <dbReference type="NCBI Taxonomy" id="3055139"/>
    <lineage>
        <taxon>Bacteria</taxon>
        <taxon>Bacillati</taxon>
        <taxon>Actinomycetota</taxon>
        <taxon>Actinomycetes</taxon>
        <taxon>Micrococcales</taxon>
        <taxon>Microbacteriaceae</taxon>
        <taxon>Curtobacterium</taxon>
    </lineage>
</organism>
<comment type="caution">
    <text evidence="7">The sequence shown here is derived from an EMBL/GenBank/DDBJ whole genome shotgun (WGS) entry which is preliminary data.</text>
</comment>
<dbReference type="Proteomes" id="UP001237823">
    <property type="component" value="Unassembled WGS sequence"/>
</dbReference>
<dbReference type="Gene3D" id="3.30.365.10">
    <property type="entry name" value="Aldehyde oxidase/xanthine dehydrogenase, molybdopterin binding domain"/>
    <property type="match status" value="4"/>
</dbReference>
<name>A0ABT7T3I6_9MICO</name>
<evidence type="ECO:0000256" key="2">
    <source>
        <dbReference type="ARBA" id="ARBA00022505"/>
    </source>
</evidence>
<dbReference type="SMART" id="SM01008">
    <property type="entry name" value="Ald_Xan_dh_C"/>
    <property type="match status" value="1"/>
</dbReference>
<dbReference type="InterPro" id="IPR016208">
    <property type="entry name" value="Ald_Oxase/xanthine_DH-like"/>
</dbReference>
<dbReference type="InterPro" id="IPR008274">
    <property type="entry name" value="AldOxase/xan_DH_MoCoBD1"/>
</dbReference>
<dbReference type="CDD" id="cd00207">
    <property type="entry name" value="fer2"/>
    <property type="match status" value="1"/>
</dbReference>
<dbReference type="PROSITE" id="PS51085">
    <property type="entry name" value="2FE2S_FER_2"/>
    <property type="match status" value="1"/>
</dbReference>
<dbReference type="SUPFAM" id="SSF54665">
    <property type="entry name" value="CO dehydrogenase molybdoprotein N-domain-like"/>
    <property type="match status" value="1"/>
</dbReference>
<keyword evidence="3" id="KW-0479">Metal-binding</keyword>
<dbReference type="Gene3D" id="1.10.150.120">
    <property type="entry name" value="[2Fe-2S]-binding domain"/>
    <property type="match status" value="1"/>
</dbReference>
<dbReference type="SUPFAM" id="SSF56003">
    <property type="entry name" value="Molybdenum cofactor-binding domain"/>
    <property type="match status" value="1"/>
</dbReference>
<dbReference type="Gene3D" id="3.90.1170.50">
    <property type="entry name" value="Aldehyde oxidase/xanthine dehydrogenase, a/b hammerhead"/>
    <property type="match status" value="1"/>
</dbReference>
<dbReference type="SUPFAM" id="SSF47741">
    <property type="entry name" value="CO dehydrogenase ISP C-domain like"/>
    <property type="match status" value="1"/>
</dbReference>
<dbReference type="Pfam" id="PF01315">
    <property type="entry name" value="Ald_Xan_dh_C"/>
    <property type="match status" value="1"/>
</dbReference>
<dbReference type="InterPro" id="IPR002888">
    <property type="entry name" value="2Fe-2S-bd"/>
</dbReference>
<reference evidence="7 8" key="1">
    <citation type="submission" date="2023-06" db="EMBL/GenBank/DDBJ databases">
        <authorList>
            <person name="Feng G."/>
            <person name="Li J."/>
            <person name="Zhu H."/>
        </authorList>
    </citation>
    <scope>NUCLEOTIDE SEQUENCE [LARGE SCALE GENOMIC DNA]</scope>
    <source>
        <strain evidence="7 8">RHCKG23</strain>
    </source>
</reference>
<keyword evidence="4" id="KW-0560">Oxidoreductase</keyword>
<proteinExistence type="inferred from homology"/>
<feature type="domain" description="2Fe-2S ferredoxin-type" evidence="6">
    <location>
        <begin position="1"/>
        <end position="74"/>
    </location>
</feature>
<dbReference type="EMBL" id="JAUCML010000001">
    <property type="protein sequence ID" value="MDM7883502.1"/>
    <property type="molecule type" value="Genomic_DNA"/>
</dbReference>
<sequence>MRLTVDGTELDTSPQPGQVLRTLLREHGVTAVKKGCDAGDCGACSVLLDGVPVHSCITPAHRLEGRTVTTAAGLGTPEDPHPVQRAFAEAPGFQCGFCTAGYVVTASALDDDQLADRHRALKGNVCRCTGYRAIEDALDGVRNTACASAGDAAGTSVAAPAAMRIVTGQEEYTLDVRRTEALLHLAVLGSPHAHARVTAIDTSAAEALPGVHAVLTHRDDPGVLFSTGRHESRLDDPDDTRVFDTVLRFRGQRVAAVVADSVRTAEQARALLRVEYEVLPSVHDVDAARLLGAPLLHGDKTTEEHRIADPGRNVVAALHGGTGDLEAALAASAATVEGTWSTGRVSHAALETHATRGSLDRDGRLVLRTATQVPFLVRDEVAHVFGLDPSRVRVVAKRVGGGFGGKQEMLTEDLVTLAVLRTGRAVQYEFSRRDEFTIAPTRHPMRVRVRLGADASGRLTAMHVDQTMDTGAYGNHGVGVMFHSVSESVAVYRCPVKRVDAESVYTNNLPSGAFRGYGLGQVVFAIESAMDELARRLGLDPLEFRRRNVVVPGDPLVVTDPDEQDDLRWEGSYGLDQCIDLVEDALRAPLPEVPAMDGPPLDDSAVDGTGDWAFGTGVALAAIATMPPRGHHAHASVEATEDGRYRIGVGTAEFGNGTTTVHTQLVATALGTTPDRVDVHQSDTDAARYDTGAFGSAGVVVAGKALYAAALDLHDQMTARALTIVAARTPRSAVGPLGPAVAVLPDGVRIGDELVGHAELLADGPLVAHGSHDGTPRSLAFTVHGARVAVHRPTGEVRVLHSVQAVDAGTVLNPEQLRGQVEGGAAQAIGSTLYEEVVVDPEGRVTTDAFRSYRVPKISDVPRTEVRFAVTSDPLGPLGAKSMSEAPYNPVAPAVANAVRDAVGVRPYRLPMTRDRVWAMLQDAAADAAATATVATDAGGA</sequence>
<evidence type="ECO:0000313" key="8">
    <source>
        <dbReference type="Proteomes" id="UP001237823"/>
    </source>
</evidence>
<dbReference type="InterPro" id="IPR001041">
    <property type="entry name" value="2Fe-2S_ferredoxin-type"/>
</dbReference>